<keyword evidence="4 8" id="KW-0812">Transmembrane</keyword>
<keyword evidence="6 8" id="KW-0472">Membrane</keyword>
<feature type="transmembrane region" description="Helical" evidence="8">
    <location>
        <begin position="409"/>
        <end position="429"/>
    </location>
</feature>
<evidence type="ECO:0000256" key="8">
    <source>
        <dbReference type="SAM" id="Phobius"/>
    </source>
</evidence>
<feature type="transmembrane region" description="Helical" evidence="8">
    <location>
        <begin position="289"/>
        <end position="305"/>
    </location>
</feature>
<feature type="transmembrane region" description="Helical" evidence="8">
    <location>
        <begin position="69"/>
        <end position="87"/>
    </location>
</feature>
<keyword evidence="2" id="KW-1003">Cell membrane</keyword>
<comment type="caution">
    <text evidence="10">The sequence shown here is derived from an EMBL/GenBank/DDBJ whole genome shotgun (WGS) entry which is preliminary data.</text>
</comment>
<evidence type="ECO:0000256" key="6">
    <source>
        <dbReference type="ARBA" id="ARBA00023136"/>
    </source>
</evidence>
<dbReference type="AlphaFoldDB" id="A0A6L6HQ87"/>
<evidence type="ECO:0000256" key="4">
    <source>
        <dbReference type="ARBA" id="ARBA00022692"/>
    </source>
</evidence>
<comment type="subcellular location">
    <subcellularLocation>
        <location evidence="1 7">Cell inner membrane</location>
        <topology evidence="1 7">Multi-pass membrane protein</topology>
    </subcellularLocation>
</comment>
<feature type="domain" description="TRAP C4-dicarboxylate transport system permease DctM subunit" evidence="9">
    <location>
        <begin position="24"/>
        <end position="429"/>
    </location>
</feature>
<evidence type="ECO:0000256" key="7">
    <source>
        <dbReference type="RuleBase" id="RU369079"/>
    </source>
</evidence>
<evidence type="ECO:0000256" key="2">
    <source>
        <dbReference type="ARBA" id="ARBA00022475"/>
    </source>
</evidence>
<evidence type="ECO:0000259" key="9">
    <source>
        <dbReference type="Pfam" id="PF06808"/>
    </source>
</evidence>
<feature type="transmembrane region" description="Helical" evidence="8">
    <location>
        <begin position="218"/>
        <end position="242"/>
    </location>
</feature>
<feature type="transmembrane region" description="Helical" evidence="8">
    <location>
        <begin position="181"/>
        <end position="206"/>
    </location>
</feature>
<feature type="transmembrane region" description="Helical" evidence="8">
    <location>
        <begin position="107"/>
        <end position="136"/>
    </location>
</feature>
<dbReference type="RefSeq" id="WP_154764533.1">
    <property type="nucleotide sequence ID" value="NZ_WMBT01000004.1"/>
</dbReference>
<dbReference type="EMBL" id="WMBT01000004">
    <property type="protein sequence ID" value="MTE00460.1"/>
    <property type="molecule type" value="Genomic_DNA"/>
</dbReference>
<dbReference type="Pfam" id="PF06808">
    <property type="entry name" value="DctM"/>
    <property type="match status" value="1"/>
</dbReference>
<keyword evidence="7" id="KW-0813">Transport</keyword>
<feature type="transmembrane region" description="Helical" evidence="8">
    <location>
        <begin position="248"/>
        <end position="268"/>
    </location>
</feature>
<dbReference type="InterPro" id="IPR004681">
    <property type="entry name" value="TRAP_DctM"/>
</dbReference>
<dbReference type="PANTHER" id="PTHR33362">
    <property type="entry name" value="SIALIC ACID TRAP TRANSPORTER PERMEASE PROTEIN SIAT-RELATED"/>
    <property type="match status" value="1"/>
</dbReference>
<evidence type="ECO:0000313" key="11">
    <source>
        <dbReference type="Proteomes" id="UP000481417"/>
    </source>
</evidence>
<dbReference type="GO" id="GO:0022857">
    <property type="term" value="F:transmembrane transporter activity"/>
    <property type="evidence" value="ECO:0007669"/>
    <property type="project" value="UniProtKB-UniRule"/>
</dbReference>
<gene>
    <name evidence="10" type="ORF">GIY56_09180</name>
</gene>
<keyword evidence="11" id="KW-1185">Reference proteome</keyword>
<comment type="function">
    <text evidence="7">Part of the tripartite ATP-independent periplasmic (TRAP) transport system.</text>
</comment>
<dbReference type="GO" id="GO:0005886">
    <property type="term" value="C:plasma membrane"/>
    <property type="evidence" value="ECO:0007669"/>
    <property type="project" value="UniProtKB-SubCell"/>
</dbReference>
<feature type="transmembrane region" description="Helical" evidence="8">
    <location>
        <begin position="349"/>
        <end position="373"/>
    </location>
</feature>
<name>A0A6L6HQ87_9RHOB</name>
<keyword evidence="5 8" id="KW-1133">Transmembrane helix</keyword>
<evidence type="ECO:0000313" key="10">
    <source>
        <dbReference type="EMBL" id="MTE00460.1"/>
    </source>
</evidence>
<accession>A0A6L6HQ87</accession>
<proteinExistence type="predicted"/>
<feature type="transmembrane region" description="Helical" evidence="8">
    <location>
        <begin position="379"/>
        <end position="397"/>
    </location>
</feature>
<evidence type="ECO:0000256" key="3">
    <source>
        <dbReference type="ARBA" id="ARBA00022519"/>
    </source>
</evidence>
<feature type="transmembrane region" description="Helical" evidence="8">
    <location>
        <begin position="148"/>
        <end position="175"/>
    </location>
</feature>
<keyword evidence="3 7" id="KW-0997">Cell inner membrane</keyword>
<feature type="transmembrane region" description="Helical" evidence="8">
    <location>
        <begin position="12"/>
        <end position="31"/>
    </location>
</feature>
<dbReference type="InterPro" id="IPR010656">
    <property type="entry name" value="DctM"/>
</dbReference>
<evidence type="ECO:0000256" key="5">
    <source>
        <dbReference type="ARBA" id="ARBA00022989"/>
    </source>
</evidence>
<protein>
    <submittedName>
        <fullName evidence="10">TRAP transporter large permease subunit</fullName>
    </submittedName>
</protein>
<sequence>MLQHVGDRVTGEGMGMAGLAAIAAAVTLTALRMPVALALMGAGAAGLAWTGTLDRAWDPVAALLSRPDLWLVPLVLVLGNTAFYAGFATRVHDAAAVILQGRRGGLALAAIGGCAGFSATSGSSLGCAATMSRIAVPPMLQARHDPRLAGASVAMGSTLGALMPPSMLLIVWGLLSGTPVGAMFLAGLLPALLSLAGMIATVLWWVRRDPQAAPLPQSLAITPGAALRAVWPAPVLFAIIVGGIASGLLTPVAAVAICLALTLAFGLIQHRLPPETLWCALRESLRQTAAILLVLAAAALFLSFLDQTGVPAALADWTAASLPRLAAMALMGLACAALALVAEPMAMLVLLLPFATALAQAWGLDAVWAGIVVVKLVEIALVLPPLGLTAIVVAAAIKTVPPAVILSGIARFLFADLLVLAAIVLFPALSGWP</sequence>
<evidence type="ECO:0000256" key="1">
    <source>
        <dbReference type="ARBA" id="ARBA00004429"/>
    </source>
</evidence>
<feature type="transmembrane region" description="Helical" evidence="8">
    <location>
        <begin position="37"/>
        <end position="57"/>
    </location>
</feature>
<reference evidence="10 11" key="1">
    <citation type="submission" date="2019-11" db="EMBL/GenBank/DDBJ databases">
        <authorList>
            <person name="Lang L."/>
        </authorList>
    </citation>
    <scope>NUCLEOTIDE SEQUENCE [LARGE SCALE GENOMIC DNA]</scope>
    <source>
        <strain evidence="10 11">YIM 132242</strain>
    </source>
</reference>
<dbReference type="PANTHER" id="PTHR33362:SF5">
    <property type="entry name" value="C4-DICARBOXYLATE TRAP TRANSPORTER LARGE PERMEASE PROTEIN DCTM"/>
    <property type="match status" value="1"/>
</dbReference>
<dbReference type="Proteomes" id="UP000481417">
    <property type="component" value="Unassembled WGS sequence"/>
</dbReference>
<organism evidence="10 11">
    <name type="scientific">Paracoccus lichenicola</name>
    <dbReference type="NCBI Taxonomy" id="2665644"/>
    <lineage>
        <taxon>Bacteria</taxon>
        <taxon>Pseudomonadati</taxon>
        <taxon>Pseudomonadota</taxon>
        <taxon>Alphaproteobacteria</taxon>
        <taxon>Rhodobacterales</taxon>
        <taxon>Paracoccaceae</taxon>
        <taxon>Paracoccus</taxon>
    </lineage>
</organism>
<feature type="transmembrane region" description="Helical" evidence="8">
    <location>
        <begin position="325"/>
        <end position="342"/>
    </location>
</feature>